<proteinExistence type="predicted"/>
<name>A0A8S4RXU1_9NEOP</name>
<dbReference type="AlphaFoldDB" id="A0A8S4RXU1"/>
<dbReference type="Proteomes" id="UP000838756">
    <property type="component" value="Unassembled WGS sequence"/>
</dbReference>
<evidence type="ECO:0000313" key="1">
    <source>
        <dbReference type="EMBL" id="CAH2242582.1"/>
    </source>
</evidence>
<sequence length="117" mass="13703">MQSKMVACSPVRGIHHHRHINPLLAHYRARVSSNNEKGLRPPRWHSADWWTSHTFGNIMENLQECIYVIRNKKILRRTRVTDKLKYHEVEVAMGGAYRSENRWTLGTLDAGMATSHW</sequence>
<evidence type="ECO:0000313" key="2">
    <source>
        <dbReference type="Proteomes" id="UP000838756"/>
    </source>
</evidence>
<comment type="caution">
    <text evidence="1">The sequence shown here is derived from an EMBL/GenBank/DDBJ whole genome shotgun (WGS) entry which is preliminary data.</text>
</comment>
<gene>
    <name evidence="1" type="primary">jg2088</name>
    <name evidence="1" type="ORF">PAEG_LOCUS18852</name>
</gene>
<dbReference type="EMBL" id="CAKXAJ010025667">
    <property type="protein sequence ID" value="CAH2242582.1"/>
    <property type="molecule type" value="Genomic_DNA"/>
</dbReference>
<reference evidence="1" key="1">
    <citation type="submission" date="2022-03" db="EMBL/GenBank/DDBJ databases">
        <authorList>
            <person name="Lindestad O."/>
        </authorList>
    </citation>
    <scope>NUCLEOTIDE SEQUENCE</scope>
</reference>
<accession>A0A8S4RXU1</accession>
<organism evidence="1 2">
    <name type="scientific">Pararge aegeria aegeria</name>
    <dbReference type="NCBI Taxonomy" id="348720"/>
    <lineage>
        <taxon>Eukaryota</taxon>
        <taxon>Metazoa</taxon>
        <taxon>Ecdysozoa</taxon>
        <taxon>Arthropoda</taxon>
        <taxon>Hexapoda</taxon>
        <taxon>Insecta</taxon>
        <taxon>Pterygota</taxon>
        <taxon>Neoptera</taxon>
        <taxon>Endopterygota</taxon>
        <taxon>Lepidoptera</taxon>
        <taxon>Glossata</taxon>
        <taxon>Ditrysia</taxon>
        <taxon>Papilionoidea</taxon>
        <taxon>Nymphalidae</taxon>
        <taxon>Satyrinae</taxon>
        <taxon>Satyrini</taxon>
        <taxon>Parargina</taxon>
        <taxon>Pararge</taxon>
    </lineage>
</organism>
<protein>
    <submittedName>
        <fullName evidence="1">Jg2088 protein</fullName>
    </submittedName>
</protein>
<keyword evidence="2" id="KW-1185">Reference proteome</keyword>